<evidence type="ECO:0000313" key="2">
    <source>
        <dbReference type="EMBL" id="PFH46716.1"/>
    </source>
</evidence>
<proteinExistence type="predicted"/>
<gene>
    <name evidence="2" type="ORF">AMATHDRAFT_69265</name>
</gene>
<dbReference type="Proteomes" id="UP000242287">
    <property type="component" value="Unassembled WGS sequence"/>
</dbReference>
<feature type="compositionally biased region" description="Acidic residues" evidence="1">
    <location>
        <begin position="52"/>
        <end position="66"/>
    </location>
</feature>
<keyword evidence="3" id="KW-1185">Reference proteome</keyword>
<feature type="region of interest" description="Disordered" evidence="1">
    <location>
        <begin position="1"/>
        <end position="67"/>
    </location>
</feature>
<evidence type="ECO:0000313" key="3">
    <source>
        <dbReference type="Proteomes" id="UP000242287"/>
    </source>
</evidence>
<accession>A0A2A9NG22</accession>
<organism evidence="2 3">
    <name type="scientific">Amanita thiersii Skay4041</name>
    <dbReference type="NCBI Taxonomy" id="703135"/>
    <lineage>
        <taxon>Eukaryota</taxon>
        <taxon>Fungi</taxon>
        <taxon>Dikarya</taxon>
        <taxon>Basidiomycota</taxon>
        <taxon>Agaricomycotina</taxon>
        <taxon>Agaricomycetes</taxon>
        <taxon>Agaricomycetidae</taxon>
        <taxon>Agaricales</taxon>
        <taxon>Pluteineae</taxon>
        <taxon>Amanitaceae</taxon>
        <taxon>Amanita</taxon>
    </lineage>
</organism>
<protein>
    <submittedName>
        <fullName evidence="2">Uncharacterized protein</fullName>
    </submittedName>
</protein>
<evidence type="ECO:0000256" key="1">
    <source>
        <dbReference type="SAM" id="MobiDB-lite"/>
    </source>
</evidence>
<dbReference type="EMBL" id="KZ302165">
    <property type="protein sequence ID" value="PFH46716.1"/>
    <property type="molecule type" value="Genomic_DNA"/>
</dbReference>
<reference evidence="2 3" key="1">
    <citation type="submission" date="2014-02" db="EMBL/GenBank/DDBJ databases">
        <title>Transposable element dynamics among asymbiotic and ectomycorrhizal Amanita fungi.</title>
        <authorList>
            <consortium name="DOE Joint Genome Institute"/>
            <person name="Hess J."/>
            <person name="Skrede I."/>
            <person name="Wolfe B."/>
            <person name="LaButti K."/>
            <person name="Ohm R.A."/>
            <person name="Grigoriev I.V."/>
            <person name="Pringle A."/>
        </authorList>
    </citation>
    <scope>NUCLEOTIDE SEQUENCE [LARGE SCALE GENOMIC DNA]</scope>
    <source>
        <strain evidence="2 3">SKay4041</strain>
    </source>
</reference>
<feature type="region of interest" description="Disordered" evidence="1">
    <location>
        <begin position="94"/>
        <end position="116"/>
    </location>
</feature>
<name>A0A2A9NG22_9AGAR</name>
<sequence length="216" mass="24062">MSTANSSPRLSIVMENEDRSSGSYHHPRTRPPPSYEEHEDSSATRRKSAHEDDNEEEEHDDDDDEASIERAFSIVSFVRQGSEETMSMVASTRTTNATPTMGGGAKKTSPVGSKRASIMVEKRESLHEKNDEKNGTIWAWLRGGREELLPTRVPEDKAEGVVVYQKTAVVMVVDETPPDGGLRAWLVVFGVSQRPPFSICKPFHETQTPYISTLDN</sequence>
<dbReference type="AlphaFoldDB" id="A0A2A9NG22"/>